<gene>
    <name evidence="2" type="ORF">BTO16_03740</name>
</gene>
<evidence type="ECO:0008006" key="4">
    <source>
        <dbReference type="Google" id="ProtNLM"/>
    </source>
</evidence>
<dbReference type="PANTHER" id="PTHR34980">
    <property type="entry name" value="INNER MEMBRANE PROTEIN-RELATED-RELATED"/>
    <property type="match status" value="1"/>
</dbReference>
<dbReference type="Pfam" id="PF05656">
    <property type="entry name" value="DUF805"/>
    <property type="match status" value="1"/>
</dbReference>
<keyword evidence="1" id="KW-0812">Transmembrane</keyword>
<dbReference type="AlphaFoldDB" id="A0A2S7WVV4"/>
<accession>A0A2S7WVV4</accession>
<evidence type="ECO:0000313" key="3">
    <source>
        <dbReference type="Proteomes" id="UP000239068"/>
    </source>
</evidence>
<organism evidence="2 3">
    <name type="scientific">Polaribacter glomeratus</name>
    <dbReference type="NCBI Taxonomy" id="102"/>
    <lineage>
        <taxon>Bacteria</taxon>
        <taxon>Pseudomonadati</taxon>
        <taxon>Bacteroidota</taxon>
        <taxon>Flavobacteriia</taxon>
        <taxon>Flavobacteriales</taxon>
        <taxon>Flavobacteriaceae</taxon>
    </lineage>
</organism>
<dbReference type="EMBL" id="MSCM01000001">
    <property type="protein sequence ID" value="PQJ81734.1"/>
    <property type="molecule type" value="Genomic_DNA"/>
</dbReference>
<comment type="caution">
    <text evidence="2">The sequence shown here is derived from an EMBL/GenBank/DDBJ whole genome shotgun (WGS) entry which is preliminary data.</text>
</comment>
<dbReference type="PANTHER" id="PTHR34980:SF2">
    <property type="entry name" value="INNER MEMBRANE PROTEIN YHAH-RELATED"/>
    <property type="match status" value="1"/>
</dbReference>
<keyword evidence="1" id="KW-1133">Transmembrane helix</keyword>
<proteinExistence type="predicted"/>
<dbReference type="Proteomes" id="UP000239068">
    <property type="component" value="Unassembled WGS sequence"/>
</dbReference>
<dbReference type="GO" id="GO:0005886">
    <property type="term" value="C:plasma membrane"/>
    <property type="evidence" value="ECO:0007669"/>
    <property type="project" value="TreeGrafter"/>
</dbReference>
<keyword evidence="3" id="KW-1185">Reference proteome</keyword>
<feature type="transmembrane region" description="Helical" evidence="1">
    <location>
        <begin position="81"/>
        <end position="102"/>
    </location>
</feature>
<sequence length="120" mass="14481">MKWYFKALYNYFNFSGRARRKEFWVFILSNLLIFWILSILDHYLYTDYFTLVSYIFSALIFIPSIAVSVRRLHDSGKNGWNILFIFIPFIGWFWLLILLILLGEPKINKWGPYPQGIQNK</sequence>
<feature type="transmembrane region" description="Helical" evidence="1">
    <location>
        <begin position="51"/>
        <end position="69"/>
    </location>
</feature>
<dbReference type="RefSeq" id="WP_105020306.1">
    <property type="nucleotide sequence ID" value="NZ_MSCM01000001.1"/>
</dbReference>
<evidence type="ECO:0000313" key="2">
    <source>
        <dbReference type="EMBL" id="PQJ81734.1"/>
    </source>
</evidence>
<reference evidence="2 3" key="1">
    <citation type="submission" date="2016-12" db="EMBL/GenBank/DDBJ databases">
        <title>Trade-off between light-utilization and light-protection in marine flavobacteria.</title>
        <authorList>
            <person name="Kumagai Y."/>
            <person name="Yoshizawa S."/>
            <person name="Kogure K."/>
            <person name="Iwasaki W."/>
        </authorList>
    </citation>
    <scope>NUCLEOTIDE SEQUENCE [LARGE SCALE GENOMIC DNA]</scope>
    <source>
        <strain evidence="2 3">ATCC 43844</strain>
    </source>
</reference>
<keyword evidence="1" id="KW-0472">Membrane</keyword>
<name>A0A2S7WVV4_9FLAO</name>
<dbReference type="InterPro" id="IPR008523">
    <property type="entry name" value="DUF805"/>
</dbReference>
<evidence type="ECO:0000256" key="1">
    <source>
        <dbReference type="SAM" id="Phobius"/>
    </source>
</evidence>
<feature type="transmembrane region" description="Helical" evidence="1">
    <location>
        <begin position="23"/>
        <end position="45"/>
    </location>
</feature>
<protein>
    <recommendedName>
        <fullName evidence="4">DUF805 domain-containing protein</fullName>
    </recommendedName>
</protein>
<dbReference type="OrthoDB" id="9812349at2"/>